<dbReference type="GO" id="GO:0030246">
    <property type="term" value="F:carbohydrate binding"/>
    <property type="evidence" value="ECO:0007669"/>
    <property type="project" value="UniProtKB-KW"/>
</dbReference>
<dbReference type="Gene3D" id="2.60.120.200">
    <property type="match status" value="1"/>
</dbReference>
<name>A0A1Y6C0U9_9BACT</name>
<dbReference type="Proteomes" id="UP000192907">
    <property type="component" value="Unassembled WGS sequence"/>
</dbReference>
<keyword evidence="2" id="KW-0732">Signal</keyword>
<proteinExistence type="predicted"/>
<evidence type="ECO:0000256" key="2">
    <source>
        <dbReference type="SAM" id="SignalP"/>
    </source>
</evidence>
<dbReference type="AlphaFoldDB" id="A0A1Y6C0U9"/>
<evidence type="ECO:0000256" key="1">
    <source>
        <dbReference type="SAM" id="Coils"/>
    </source>
</evidence>
<organism evidence="3 4">
    <name type="scientific">Pseudobacteriovorax antillogorgiicola</name>
    <dbReference type="NCBI Taxonomy" id="1513793"/>
    <lineage>
        <taxon>Bacteria</taxon>
        <taxon>Pseudomonadati</taxon>
        <taxon>Bdellovibrionota</taxon>
        <taxon>Oligoflexia</taxon>
        <taxon>Oligoflexales</taxon>
        <taxon>Pseudobacteriovoracaceae</taxon>
        <taxon>Pseudobacteriovorax</taxon>
    </lineage>
</organism>
<reference evidence="4" key="1">
    <citation type="submission" date="2017-04" db="EMBL/GenBank/DDBJ databases">
        <authorList>
            <person name="Varghese N."/>
            <person name="Submissions S."/>
        </authorList>
    </citation>
    <scope>NUCLEOTIDE SEQUENCE [LARGE SCALE GENOMIC DNA]</scope>
    <source>
        <strain evidence="4">RKEM611</strain>
    </source>
</reference>
<feature type="coiled-coil region" evidence="1">
    <location>
        <begin position="27"/>
        <end position="54"/>
    </location>
</feature>
<dbReference type="SUPFAM" id="SSF49899">
    <property type="entry name" value="Concanavalin A-like lectins/glucanases"/>
    <property type="match status" value="1"/>
</dbReference>
<accession>A0A1Y6C0U9</accession>
<dbReference type="OrthoDB" id="9785394at2"/>
<dbReference type="RefSeq" id="WP_132319949.1">
    <property type="nucleotide sequence ID" value="NZ_FWZT01000011.1"/>
</dbReference>
<evidence type="ECO:0000313" key="3">
    <source>
        <dbReference type="EMBL" id="SMF38549.1"/>
    </source>
</evidence>
<sequence>MKILAIVLAGILFSFGPVKANSSKLNSTLQKAKILILEKEIENLKNQNQGYISNLYSTKFAGDYALSLGTVDNLKTSPQADEYTIGAWFRVVSDDTKGSIMGKGLGDIGEKEYQINFFNGRLYGIVGGTPSRSVPIKDRNWHFIVIRNQKVGGVFQFSVFLDGKLLDTKESGAYIATVPTFIGARYWKENSSNVAVPGWFFTGSIDEVSFWQKSLLDMEIESLALGGRPKNLLGEFLHYRSSSSLKAWWRMGDHRNDINGNLVVHDIVGDINGTLTKEESDIVIPLTP</sequence>
<keyword evidence="4" id="KW-1185">Reference proteome</keyword>
<protein>
    <submittedName>
        <fullName evidence="3">Concanavalin A-like lectin/glucanases superfamily protein</fullName>
    </submittedName>
</protein>
<feature type="chain" id="PRO_5012938448" evidence="2">
    <location>
        <begin position="21"/>
        <end position="288"/>
    </location>
</feature>
<evidence type="ECO:0000313" key="4">
    <source>
        <dbReference type="Proteomes" id="UP000192907"/>
    </source>
</evidence>
<keyword evidence="3" id="KW-0430">Lectin</keyword>
<dbReference type="EMBL" id="FWZT01000011">
    <property type="protein sequence ID" value="SMF38549.1"/>
    <property type="molecule type" value="Genomic_DNA"/>
</dbReference>
<keyword evidence="1" id="KW-0175">Coiled coil</keyword>
<feature type="signal peptide" evidence="2">
    <location>
        <begin position="1"/>
        <end position="20"/>
    </location>
</feature>
<dbReference type="InterPro" id="IPR013320">
    <property type="entry name" value="ConA-like_dom_sf"/>
</dbReference>
<dbReference type="Pfam" id="PF13385">
    <property type="entry name" value="Laminin_G_3"/>
    <property type="match status" value="1"/>
</dbReference>
<gene>
    <name evidence="3" type="ORF">SAMN06296036_111173</name>
</gene>